<accession>A0ABR4II81</accession>
<evidence type="ECO:0000313" key="1">
    <source>
        <dbReference type="EMBL" id="KAL2827445.1"/>
    </source>
</evidence>
<proteinExistence type="predicted"/>
<evidence type="ECO:0008006" key="3">
    <source>
        <dbReference type="Google" id="ProtNLM"/>
    </source>
</evidence>
<dbReference type="EMBL" id="JBFXLU010000400">
    <property type="protein sequence ID" value="KAL2827445.1"/>
    <property type="molecule type" value="Genomic_DNA"/>
</dbReference>
<dbReference type="Gene3D" id="3.80.10.10">
    <property type="entry name" value="Ribonuclease Inhibitor"/>
    <property type="match status" value="1"/>
</dbReference>
<organism evidence="1 2">
    <name type="scientific">Aspergillus pseudoustus</name>
    <dbReference type="NCBI Taxonomy" id="1810923"/>
    <lineage>
        <taxon>Eukaryota</taxon>
        <taxon>Fungi</taxon>
        <taxon>Dikarya</taxon>
        <taxon>Ascomycota</taxon>
        <taxon>Pezizomycotina</taxon>
        <taxon>Eurotiomycetes</taxon>
        <taxon>Eurotiomycetidae</taxon>
        <taxon>Eurotiales</taxon>
        <taxon>Aspergillaceae</taxon>
        <taxon>Aspergillus</taxon>
        <taxon>Aspergillus subgen. Nidulantes</taxon>
    </lineage>
</organism>
<gene>
    <name evidence="1" type="ORF">BJY01DRAFT_229112</name>
</gene>
<dbReference type="Proteomes" id="UP001610446">
    <property type="component" value="Unassembled WGS sequence"/>
</dbReference>
<evidence type="ECO:0000313" key="2">
    <source>
        <dbReference type="Proteomes" id="UP001610446"/>
    </source>
</evidence>
<reference evidence="1 2" key="1">
    <citation type="submission" date="2024-07" db="EMBL/GenBank/DDBJ databases">
        <title>Section-level genome sequencing and comparative genomics of Aspergillus sections Usti and Cavernicolus.</title>
        <authorList>
            <consortium name="Lawrence Berkeley National Laboratory"/>
            <person name="Nybo J.L."/>
            <person name="Vesth T.C."/>
            <person name="Theobald S."/>
            <person name="Frisvad J.C."/>
            <person name="Larsen T.O."/>
            <person name="Kjaerboelling I."/>
            <person name="Rothschild-Mancinelli K."/>
            <person name="Lyhne E.K."/>
            <person name="Kogle M.E."/>
            <person name="Barry K."/>
            <person name="Clum A."/>
            <person name="Na H."/>
            <person name="Ledsgaard L."/>
            <person name="Lin J."/>
            <person name="Lipzen A."/>
            <person name="Kuo A."/>
            <person name="Riley R."/>
            <person name="Mondo S."/>
            <person name="Labutti K."/>
            <person name="Haridas S."/>
            <person name="Pangalinan J."/>
            <person name="Salamov A.A."/>
            <person name="Simmons B.A."/>
            <person name="Magnuson J.K."/>
            <person name="Chen J."/>
            <person name="Drula E."/>
            <person name="Henrissat B."/>
            <person name="Wiebenga A."/>
            <person name="Lubbers R.J."/>
            <person name="Gomes A.C."/>
            <person name="Makela M.R."/>
            <person name="Stajich J."/>
            <person name="Grigoriev I.V."/>
            <person name="Mortensen U.H."/>
            <person name="De Vries R.P."/>
            <person name="Baker S.E."/>
            <person name="Andersen M.R."/>
        </authorList>
    </citation>
    <scope>NUCLEOTIDE SEQUENCE [LARGE SCALE GENOMIC DNA]</scope>
    <source>
        <strain evidence="1 2">CBS 123904</strain>
    </source>
</reference>
<name>A0ABR4II81_9EURO</name>
<dbReference type="SUPFAM" id="SSF52047">
    <property type="entry name" value="RNI-like"/>
    <property type="match status" value="1"/>
</dbReference>
<sequence>MQGLTLSLDVWSLVFQHTEKNDLCSLCLVSRTFNTLATPLLYRSISLIALDPNRMSRWRSKEQIGQGRPTQPTGHWYLLSRLEDETHSTPRHYVQELALSIPKAVGQLDKEFLTHLLKDSRLFNLISFRLPNLRRVSLTLETLQSEPIIRAIENHPRKPELTLSIQNAGKPAPEPFGDAPLPSVTKLTVTVSPFDEGDGQNRRVLVVQRLLFNCPNVRSLSLTVRWKYGGCVRRRPRYPITTSFQFSGTEVFPPIEELLLDGYRISDDEWPHWRDRFEWSRLSSLTLGPQNTSGVLSRFAGYATALAALSVRSYRGERNMDREGLTVFLSSFDSLKMLDLRGYICSVRAIAQHSKLETLCLHEDESAGEGSARAVLTVEELEYLDKQCPNLRVLKVDIQRGDNQLPTTVLTKLATGFKNLRSLSLHFELGLRDIKHPITPTLNYVSVQSIGQSFFDERIQYGIADPTSSFALTLWTGNCYRRWPQWEPPHASFEKQFTASYEIRLSEGAKNCVDRKVEVRHLQKERLDALIEARKRNIFGDLSAYEFSHLRTRVAAAVEGPTEALMEEVGKTG</sequence>
<dbReference type="InterPro" id="IPR032675">
    <property type="entry name" value="LRR_dom_sf"/>
</dbReference>
<protein>
    <recommendedName>
        <fullName evidence="3">F-box domain-containing protein</fullName>
    </recommendedName>
</protein>
<comment type="caution">
    <text evidence="1">The sequence shown here is derived from an EMBL/GenBank/DDBJ whole genome shotgun (WGS) entry which is preliminary data.</text>
</comment>
<keyword evidence="2" id="KW-1185">Reference proteome</keyword>